<name>A0A0H5Q5L8_9ZZZZ</name>
<reference evidence="1" key="2">
    <citation type="submission" date="2015-07" db="EMBL/GenBank/DDBJ databases">
        <title>Plasmids, circular viruses and viroids from rat gut.</title>
        <authorList>
            <person name="Jorgensen T.J."/>
            <person name="Hansen M.A."/>
            <person name="Xu Z."/>
            <person name="Tabak M.A."/>
            <person name="Sorensen S.J."/>
            <person name="Hansen L.H."/>
        </authorList>
    </citation>
    <scope>NUCLEOTIDE SEQUENCE</scope>
    <source>
        <strain evidence="1">RGFK1222</strain>
    </source>
</reference>
<sequence>MGQPLTVEMIRFECEVCDMSAQMVLTNDSWVAWSDHMASHSDPQAFQAWTWGVVPLDLSHSPSAK</sequence>
<reference evidence="1" key="1">
    <citation type="submission" date="2015-06" db="EMBL/GenBank/DDBJ databases">
        <authorList>
            <person name="Joergensen T."/>
        </authorList>
    </citation>
    <scope>NUCLEOTIDE SEQUENCE</scope>
    <source>
        <strain evidence="1">RGFK1222</strain>
    </source>
</reference>
<protein>
    <submittedName>
        <fullName evidence="1">Uncharacterized protein</fullName>
    </submittedName>
</protein>
<accession>A0A0H5Q5L8</accession>
<organism evidence="1">
    <name type="scientific">uncultured prokaryote</name>
    <dbReference type="NCBI Taxonomy" id="198431"/>
    <lineage>
        <taxon>unclassified sequences</taxon>
        <taxon>environmental samples</taxon>
    </lineage>
</organism>
<dbReference type="EMBL" id="LN853795">
    <property type="protein sequence ID" value="CRY96704.1"/>
    <property type="molecule type" value="Genomic_DNA"/>
</dbReference>
<dbReference type="AlphaFoldDB" id="A0A0H5Q5L8"/>
<evidence type="ECO:0000313" key="1">
    <source>
        <dbReference type="EMBL" id="CRY96704.1"/>
    </source>
</evidence>
<proteinExistence type="predicted"/>